<dbReference type="PROSITE" id="PS51698">
    <property type="entry name" value="U_BOX"/>
    <property type="match status" value="1"/>
</dbReference>
<proteinExistence type="predicted"/>
<protein>
    <recommendedName>
        <fullName evidence="5 6">U-box domain-containing protein</fullName>
        <ecNumber evidence="5">2.3.2.27</ecNumber>
    </recommendedName>
    <alternativeName>
        <fullName evidence="5">RING-type E3 ubiquitin transferase PUB</fullName>
    </alternativeName>
</protein>
<dbReference type="Pfam" id="PF25598">
    <property type="entry name" value="ARM_PUB"/>
    <property type="match status" value="1"/>
</dbReference>
<evidence type="ECO:0000313" key="7">
    <source>
        <dbReference type="EMBL" id="MED6162349.1"/>
    </source>
</evidence>
<comment type="function">
    <text evidence="5">Functions as an E3 ubiquitin ligase.</text>
</comment>
<sequence length="412" mass="46334">MDYSEIEIPEPFLCPISLHLMREPVTVSTGITYDREFIERWLFSCKNFTCPVTKQQVLQTQDLTPNHTLQRLIQSWCTHNHVSLDETTQHDSSSTIEKAQVVNLLNEAKGFSHDEKLKFLKWIKTIALESESNKQCLQSAGAIDFLASTMDEADSTLLIIEAGTELLFKLNPSMYQLKYLINNEKIQFFESLFRVLRHGNQESRTYATLLLKSSFGVANNPTQLSCVKTEFFVEISRVIRDKISQEASKAALKLLVDLCSWARNRVKAVEADIVLNLIDLLIDSNNVSERRTCELILIALDRLCSCAEGRAALLSHGAGVAIISKKILRVSCVASDRGVKILAIVCRYSATPNLLQEMLVVGAVSKLCLVLQMDNNGVFNKAKERASEILKLHSKVWKNSPCIPLNLLSIYP</sequence>
<dbReference type="CDD" id="cd16664">
    <property type="entry name" value="RING-Ubox_PUB"/>
    <property type="match status" value="1"/>
</dbReference>
<dbReference type="PANTHER" id="PTHR22849:SF11">
    <property type="entry name" value="U-BOX DOMAIN-CONTAINING PROTEIN"/>
    <property type="match status" value="1"/>
</dbReference>
<dbReference type="InterPro" id="IPR016024">
    <property type="entry name" value="ARM-type_fold"/>
</dbReference>
<dbReference type="Gene3D" id="1.25.10.10">
    <property type="entry name" value="Leucine-rich Repeat Variant"/>
    <property type="match status" value="1"/>
</dbReference>
<evidence type="ECO:0000256" key="2">
    <source>
        <dbReference type="ARBA" id="ARBA00004906"/>
    </source>
</evidence>
<evidence type="ECO:0000256" key="5">
    <source>
        <dbReference type="RuleBase" id="RU369093"/>
    </source>
</evidence>
<dbReference type="EMBL" id="JASCZI010121597">
    <property type="protein sequence ID" value="MED6162349.1"/>
    <property type="molecule type" value="Genomic_DNA"/>
</dbReference>
<dbReference type="InterPro" id="IPR045210">
    <property type="entry name" value="RING-Ubox_PUB"/>
</dbReference>
<dbReference type="PANTHER" id="PTHR22849">
    <property type="entry name" value="WDSAM1 PROTEIN"/>
    <property type="match status" value="1"/>
</dbReference>
<evidence type="ECO:0000256" key="4">
    <source>
        <dbReference type="ARBA" id="ARBA00022786"/>
    </source>
</evidence>
<dbReference type="InterPro" id="IPR013083">
    <property type="entry name" value="Znf_RING/FYVE/PHD"/>
</dbReference>
<evidence type="ECO:0000313" key="8">
    <source>
        <dbReference type="Proteomes" id="UP001341840"/>
    </source>
</evidence>
<dbReference type="InterPro" id="IPR011989">
    <property type="entry name" value="ARM-like"/>
</dbReference>
<dbReference type="SUPFAM" id="SSF57850">
    <property type="entry name" value="RING/U-box"/>
    <property type="match status" value="1"/>
</dbReference>
<reference evidence="7 8" key="1">
    <citation type="journal article" date="2023" name="Plants (Basel)">
        <title>Bridging the Gap: Combining Genomics and Transcriptomics Approaches to Understand Stylosanthes scabra, an Orphan Legume from the Brazilian Caatinga.</title>
        <authorList>
            <person name="Ferreira-Neto J.R.C."/>
            <person name="da Silva M.D."/>
            <person name="Binneck E."/>
            <person name="de Melo N.F."/>
            <person name="da Silva R.H."/>
            <person name="de Melo A.L.T.M."/>
            <person name="Pandolfi V."/>
            <person name="Bustamante F.O."/>
            <person name="Brasileiro-Vidal A.C."/>
            <person name="Benko-Iseppon A.M."/>
        </authorList>
    </citation>
    <scope>NUCLEOTIDE SEQUENCE [LARGE SCALE GENOMIC DNA]</scope>
    <source>
        <tissue evidence="7">Leaves</tissue>
    </source>
</reference>
<comment type="catalytic activity">
    <reaction evidence="1 5">
        <text>S-ubiquitinyl-[E2 ubiquitin-conjugating enzyme]-L-cysteine + [acceptor protein]-L-lysine = [E2 ubiquitin-conjugating enzyme]-L-cysteine + N(6)-ubiquitinyl-[acceptor protein]-L-lysine.</text>
        <dbReference type="EC" id="2.3.2.27"/>
    </reaction>
</comment>
<evidence type="ECO:0000256" key="3">
    <source>
        <dbReference type="ARBA" id="ARBA00022679"/>
    </source>
</evidence>
<accession>A0ABU6UMM8</accession>
<evidence type="ECO:0000259" key="6">
    <source>
        <dbReference type="PROSITE" id="PS51698"/>
    </source>
</evidence>
<dbReference type="Pfam" id="PF04564">
    <property type="entry name" value="U-box"/>
    <property type="match status" value="1"/>
</dbReference>
<dbReference type="InterPro" id="IPR003613">
    <property type="entry name" value="Ubox_domain"/>
</dbReference>
<gene>
    <name evidence="7" type="ORF">PIB30_069616</name>
</gene>
<keyword evidence="4 5" id="KW-0833">Ubl conjugation pathway</keyword>
<dbReference type="Gene3D" id="3.30.40.10">
    <property type="entry name" value="Zinc/RING finger domain, C3HC4 (zinc finger)"/>
    <property type="match status" value="1"/>
</dbReference>
<dbReference type="InterPro" id="IPR058678">
    <property type="entry name" value="ARM_PUB"/>
</dbReference>
<dbReference type="EC" id="2.3.2.27" evidence="5"/>
<feature type="domain" description="U-box" evidence="6">
    <location>
        <begin position="7"/>
        <end position="83"/>
    </location>
</feature>
<comment type="caution">
    <text evidence="7">The sequence shown here is derived from an EMBL/GenBank/DDBJ whole genome shotgun (WGS) entry which is preliminary data.</text>
</comment>
<dbReference type="SMART" id="SM00504">
    <property type="entry name" value="Ubox"/>
    <property type="match status" value="1"/>
</dbReference>
<name>A0ABU6UMM8_9FABA</name>
<keyword evidence="3 5" id="KW-0808">Transferase</keyword>
<comment type="pathway">
    <text evidence="2 5">Protein modification; protein ubiquitination.</text>
</comment>
<evidence type="ECO:0000256" key="1">
    <source>
        <dbReference type="ARBA" id="ARBA00000900"/>
    </source>
</evidence>
<dbReference type="Proteomes" id="UP001341840">
    <property type="component" value="Unassembled WGS sequence"/>
</dbReference>
<dbReference type="InterPro" id="IPR045185">
    <property type="entry name" value="PUB22/23/24-like"/>
</dbReference>
<dbReference type="SUPFAM" id="SSF48371">
    <property type="entry name" value="ARM repeat"/>
    <property type="match status" value="1"/>
</dbReference>
<organism evidence="7 8">
    <name type="scientific">Stylosanthes scabra</name>
    <dbReference type="NCBI Taxonomy" id="79078"/>
    <lineage>
        <taxon>Eukaryota</taxon>
        <taxon>Viridiplantae</taxon>
        <taxon>Streptophyta</taxon>
        <taxon>Embryophyta</taxon>
        <taxon>Tracheophyta</taxon>
        <taxon>Spermatophyta</taxon>
        <taxon>Magnoliopsida</taxon>
        <taxon>eudicotyledons</taxon>
        <taxon>Gunneridae</taxon>
        <taxon>Pentapetalae</taxon>
        <taxon>rosids</taxon>
        <taxon>fabids</taxon>
        <taxon>Fabales</taxon>
        <taxon>Fabaceae</taxon>
        <taxon>Papilionoideae</taxon>
        <taxon>50 kb inversion clade</taxon>
        <taxon>dalbergioids sensu lato</taxon>
        <taxon>Dalbergieae</taxon>
        <taxon>Pterocarpus clade</taxon>
        <taxon>Stylosanthes</taxon>
    </lineage>
</organism>
<keyword evidence="8" id="KW-1185">Reference proteome</keyword>